<dbReference type="HAMAP" id="MF_00099">
    <property type="entry name" value="CheB_chemtxs"/>
    <property type="match status" value="1"/>
</dbReference>
<feature type="domain" description="CheB-type methylesterase" evidence="9">
    <location>
        <begin position="165"/>
        <end position="352"/>
    </location>
</feature>
<evidence type="ECO:0000313" key="10">
    <source>
        <dbReference type="EMBL" id="ARN74978.1"/>
    </source>
</evidence>
<name>A0A1X9NAA3_9GAMM</name>
<gene>
    <name evidence="5" type="primary">cheB</name>
    <name evidence="10" type="ORF">BST96_13140</name>
</gene>
<dbReference type="GO" id="GO:0050568">
    <property type="term" value="F:protein-glutamine glutaminase activity"/>
    <property type="evidence" value="ECO:0007669"/>
    <property type="project" value="UniProtKB-UniRule"/>
</dbReference>
<dbReference type="NCBIfam" id="NF009206">
    <property type="entry name" value="PRK12555.1"/>
    <property type="match status" value="1"/>
</dbReference>
<keyword evidence="11" id="KW-1185">Reference proteome</keyword>
<organism evidence="10 11">
    <name type="scientific">Oceanicoccus sagamiensis</name>
    <dbReference type="NCBI Taxonomy" id="716816"/>
    <lineage>
        <taxon>Bacteria</taxon>
        <taxon>Pseudomonadati</taxon>
        <taxon>Pseudomonadota</taxon>
        <taxon>Gammaproteobacteria</taxon>
        <taxon>Cellvibrionales</taxon>
        <taxon>Spongiibacteraceae</taxon>
        <taxon>Oceanicoccus</taxon>
    </lineage>
</organism>
<feature type="active site" evidence="5 6">
    <location>
        <position position="295"/>
    </location>
</feature>
<comment type="function">
    <text evidence="5">Involved in chemotaxis. Part of a chemotaxis signal transduction system that modulates chemotaxis in response to various stimuli. Catalyzes the demethylation of specific methylglutamate residues introduced into the chemoreceptors (methyl-accepting chemotaxis proteins or MCP) by CheR. Also mediates the irreversible deamidation of specific glutamine residues to glutamic acid.</text>
</comment>
<dbReference type="PANTHER" id="PTHR42872">
    <property type="entry name" value="PROTEIN-GLUTAMATE METHYLESTERASE/PROTEIN-GLUTAMINE GLUTAMINASE"/>
    <property type="match status" value="1"/>
</dbReference>
<protein>
    <recommendedName>
        <fullName evidence="5">Protein-glutamate methylesterase/protein-glutamine glutaminase</fullName>
        <ecNumber evidence="5">3.1.1.61</ecNumber>
        <ecNumber evidence="5">3.5.1.44</ecNumber>
    </recommendedName>
</protein>
<dbReference type="EC" id="3.5.1.44" evidence="5"/>
<dbReference type="GO" id="GO:0000156">
    <property type="term" value="F:phosphorelay response regulator activity"/>
    <property type="evidence" value="ECO:0007669"/>
    <property type="project" value="InterPro"/>
</dbReference>
<dbReference type="GO" id="GO:0005737">
    <property type="term" value="C:cytoplasm"/>
    <property type="evidence" value="ECO:0007669"/>
    <property type="project" value="UniProtKB-SubCell"/>
</dbReference>
<comment type="PTM">
    <text evidence="5">Phosphorylated by CheA. Phosphorylation of the N-terminal regulatory domain activates the methylesterase activity.</text>
</comment>
<dbReference type="EMBL" id="CP019343">
    <property type="protein sequence ID" value="ARN74978.1"/>
    <property type="molecule type" value="Genomic_DNA"/>
</dbReference>
<evidence type="ECO:0000256" key="6">
    <source>
        <dbReference type="PROSITE-ProRule" id="PRU00050"/>
    </source>
</evidence>
<keyword evidence="5 7" id="KW-0597">Phosphoprotein</keyword>
<keyword evidence="3 5" id="KW-0378">Hydrolase</keyword>
<comment type="similarity">
    <text evidence="5">Belongs to the CheB family.</text>
</comment>
<dbReference type="GO" id="GO:0006935">
    <property type="term" value="P:chemotaxis"/>
    <property type="evidence" value="ECO:0007669"/>
    <property type="project" value="UniProtKB-UniRule"/>
</dbReference>
<comment type="subcellular location">
    <subcellularLocation>
        <location evidence="5">Cytoplasm</location>
    </subcellularLocation>
</comment>
<dbReference type="Proteomes" id="UP000193450">
    <property type="component" value="Chromosome"/>
</dbReference>
<dbReference type="PROSITE" id="PS50110">
    <property type="entry name" value="RESPONSE_REGULATORY"/>
    <property type="match status" value="1"/>
</dbReference>
<feature type="active site" evidence="5 6">
    <location>
        <position position="172"/>
    </location>
</feature>
<dbReference type="InterPro" id="IPR011006">
    <property type="entry name" value="CheY-like_superfamily"/>
</dbReference>
<evidence type="ECO:0000259" key="8">
    <source>
        <dbReference type="PROSITE" id="PS50110"/>
    </source>
</evidence>
<evidence type="ECO:0000256" key="4">
    <source>
        <dbReference type="ARBA" id="ARBA00048267"/>
    </source>
</evidence>
<dbReference type="Gene3D" id="3.40.50.2300">
    <property type="match status" value="1"/>
</dbReference>
<dbReference type="InterPro" id="IPR001789">
    <property type="entry name" value="Sig_transdc_resp-reg_receiver"/>
</dbReference>
<dbReference type="SUPFAM" id="SSF52738">
    <property type="entry name" value="Methylesterase CheB, C-terminal domain"/>
    <property type="match status" value="1"/>
</dbReference>
<feature type="active site" evidence="5 6">
    <location>
        <position position="198"/>
    </location>
</feature>
<evidence type="ECO:0000256" key="7">
    <source>
        <dbReference type="PROSITE-ProRule" id="PRU00169"/>
    </source>
</evidence>
<evidence type="ECO:0000256" key="5">
    <source>
        <dbReference type="HAMAP-Rule" id="MF_00099"/>
    </source>
</evidence>
<evidence type="ECO:0000256" key="1">
    <source>
        <dbReference type="ARBA" id="ARBA00022490"/>
    </source>
</evidence>
<dbReference type="GO" id="GO:0008984">
    <property type="term" value="F:protein-glutamate methylesterase activity"/>
    <property type="evidence" value="ECO:0007669"/>
    <property type="project" value="UniProtKB-UniRule"/>
</dbReference>
<dbReference type="PIRSF" id="PIRSF000876">
    <property type="entry name" value="RR_chemtxs_CheB"/>
    <property type="match status" value="1"/>
</dbReference>
<proteinExistence type="inferred from homology"/>
<dbReference type="NCBIfam" id="NF001965">
    <property type="entry name" value="PRK00742.1"/>
    <property type="match status" value="1"/>
</dbReference>
<comment type="catalytic activity">
    <reaction evidence="5">
        <text>L-glutaminyl-[protein] + H2O = L-glutamyl-[protein] + NH4(+)</text>
        <dbReference type="Rhea" id="RHEA:16441"/>
        <dbReference type="Rhea" id="RHEA-COMP:10207"/>
        <dbReference type="Rhea" id="RHEA-COMP:10208"/>
        <dbReference type="ChEBI" id="CHEBI:15377"/>
        <dbReference type="ChEBI" id="CHEBI:28938"/>
        <dbReference type="ChEBI" id="CHEBI:29973"/>
        <dbReference type="ChEBI" id="CHEBI:30011"/>
        <dbReference type="EC" id="3.5.1.44"/>
    </reaction>
</comment>
<dbReference type="OrthoDB" id="9793421at2"/>
<dbReference type="Pfam" id="PF00072">
    <property type="entry name" value="Response_reg"/>
    <property type="match status" value="1"/>
</dbReference>
<dbReference type="InterPro" id="IPR008248">
    <property type="entry name" value="CheB-like"/>
</dbReference>
<dbReference type="STRING" id="716816.BST96_13140"/>
<dbReference type="InterPro" id="IPR000673">
    <property type="entry name" value="Sig_transdc_resp-reg_Me-estase"/>
</dbReference>
<dbReference type="PANTHER" id="PTHR42872:SF6">
    <property type="entry name" value="PROTEIN-GLUTAMATE METHYLESTERASE_PROTEIN-GLUTAMINE GLUTAMINASE"/>
    <property type="match status" value="1"/>
</dbReference>
<evidence type="ECO:0000256" key="3">
    <source>
        <dbReference type="ARBA" id="ARBA00022801"/>
    </source>
</evidence>
<dbReference type="AlphaFoldDB" id="A0A1X9NAA3"/>
<evidence type="ECO:0000256" key="2">
    <source>
        <dbReference type="ARBA" id="ARBA00022500"/>
    </source>
</evidence>
<comment type="catalytic activity">
    <reaction evidence="4 5">
        <text>[protein]-L-glutamate 5-O-methyl ester + H2O = L-glutamyl-[protein] + methanol + H(+)</text>
        <dbReference type="Rhea" id="RHEA:23236"/>
        <dbReference type="Rhea" id="RHEA-COMP:10208"/>
        <dbReference type="Rhea" id="RHEA-COMP:10311"/>
        <dbReference type="ChEBI" id="CHEBI:15377"/>
        <dbReference type="ChEBI" id="CHEBI:15378"/>
        <dbReference type="ChEBI" id="CHEBI:17790"/>
        <dbReference type="ChEBI" id="CHEBI:29973"/>
        <dbReference type="ChEBI" id="CHEBI:82795"/>
        <dbReference type="EC" id="3.1.1.61"/>
    </reaction>
</comment>
<dbReference type="EC" id="3.1.1.61" evidence="5"/>
<dbReference type="KEGG" id="osg:BST96_13140"/>
<accession>A0A1X9NAA3</accession>
<keyword evidence="2 5" id="KW-0145">Chemotaxis</keyword>
<dbReference type="CDD" id="cd17541">
    <property type="entry name" value="REC_CheB-like"/>
    <property type="match status" value="1"/>
</dbReference>
<keyword evidence="1 5" id="KW-0963">Cytoplasm</keyword>
<dbReference type="PROSITE" id="PS50122">
    <property type="entry name" value="CHEB"/>
    <property type="match status" value="1"/>
</dbReference>
<dbReference type="Gene3D" id="3.40.50.180">
    <property type="entry name" value="Methylesterase CheB, C-terminal domain"/>
    <property type="match status" value="1"/>
</dbReference>
<evidence type="ECO:0000259" key="9">
    <source>
        <dbReference type="PROSITE" id="PS50122"/>
    </source>
</evidence>
<dbReference type="CDD" id="cd16432">
    <property type="entry name" value="CheB_Rec"/>
    <property type="match status" value="1"/>
</dbReference>
<dbReference type="SUPFAM" id="SSF52172">
    <property type="entry name" value="CheY-like"/>
    <property type="match status" value="1"/>
</dbReference>
<evidence type="ECO:0000313" key="11">
    <source>
        <dbReference type="Proteomes" id="UP000193450"/>
    </source>
</evidence>
<feature type="modified residue" description="4-aspartylphosphate" evidence="5 7">
    <location>
        <position position="57"/>
    </location>
</feature>
<dbReference type="InterPro" id="IPR035909">
    <property type="entry name" value="CheB_C"/>
</dbReference>
<dbReference type="SMART" id="SM00448">
    <property type="entry name" value="REC"/>
    <property type="match status" value="1"/>
</dbReference>
<feature type="domain" description="Response regulatory" evidence="8">
    <location>
        <begin position="6"/>
        <end position="123"/>
    </location>
</feature>
<sequence>MSKKIKVLIVDDSQLIRHLLEEILSSDERIEVIGTATDPFDAREKIKQLNPDVLTLDVEMPRMDGITFLSNLMRLKPMPVIMISTLTEKGADITLQALELGAIDYIAKPKVKVNEALPTLSKEINAKIKLAAKANVQALERIFNREQFSSTVAVKAGQQRNQKIELIAIGASTGGTEAIKQVLMSMPTDMPPIVIVQHMPPGFTKSFAERLNKTTGISVRELTEQRLPLTAGHAYLANGDQHMVISEKQGQYFAGVEDSDPVNRHKPSVDVLFNSLAQHCSNNNVAILLTGMGIDGASGMKNMRDNGSLTIAQDENSCVVWGMPRAAVERDAAAEILPLEKIGQFLVNSCYK</sequence>
<dbReference type="Pfam" id="PF01339">
    <property type="entry name" value="CheB_methylest"/>
    <property type="match status" value="1"/>
</dbReference>
<dbReference type="RefSeq" id="WP_085759144.1">
    <property type="nucleotide sequence ID" value="NZ_CP019343.1"/>
</dbReference>
<reference evidence="10 11" key="1">
    <citation type="submission" date="2016-11" db="EMBL/GenBank/DDBJ databases">
        <title>Trade-off between light-utilization and light-protection in marine flavobacteria.</title>
        <authorList>
            <person name="Kumagai Y."/>
        </authorList>
    </citation>
    <scope>NUCLEOTIDE SEQUENCE [LARGE SCALE GENOMIC DNA]</scope>
    <source>
        <strain evidence="10 11">NBRC 107125</strain>
    </source>
</reference>
<comment type="domain">
    <text evidence="5">Contains a C-terminal catalytic domain, and an N-terminal region which modulates catalytic activity.</text>
</comment>